<evidence type="ECO:0000313" key="3">
    <source>
        <dbReference type="Proteomes" id="UP000676336"/>
    </source>
</evidence>
<comment type="caution">
    <text evidence="2">The sequence shown here is derived from an EMBL/GenBank/DDBJ whole genome shotgun (WGS) entry which is preliminary data.</text>
</comment>
<accession>A0A8S3I0B8</accession>
<feature type="non-terminal residue" evidence="2">
    <location>
        <position position="1"/>
    </location>
</feature>
<sequence length="145" mass="16985">MEDKSHLIAHFMAAGAEQRLEDYHFLRSTYETISGQEAQLNRILRMLDEDEIILGWHINSTPIGRLRSRSLYDFERTSEPTFLPGNIAYQRLREMEQEYFKKNASTQSPSYRSHDYQQRRKRLSQQHDSSSPSNSNDDNDKVSAA</sequence>
<evidence type="ECO:0000256" key="1">
    <source>
        <dbReference type="SAM" id="MobiDB-lite"/>
    </source>
</evidence>
<proteinExistence type="predicted"/>
<name>A0A8S3I0B8_9BILA</name>
<dbReference type="EMBL" id="CAJOBI010324478">
    <property type="protein sequence ID" value="CAF5189785.1"/>
    <property type="molecule type" value="Genomic_DNA"/>
</dbReference>
<organism evidence="2 3">
    <name type="scientific">Rotaria magnacalcarata</name>
    <dbReference type="NCBI Taxonomy" id="392030"/>
    <lineage>
        <taxon>Eukaryota</taxon>
        <taxon>Metazoa</taxon>
        <taxon>Spiralia</taxon>
        <taxon>Gnathifera</taxon>
        <taxon>Rotifera</taxon>
        <taxon>Eurotatoria</taxon>
        <taxon>Bdelloidea</taxon>
        <taxon>Philodinida</taxon>
        <taxon>Philodinidae</taxon>
        <taxon>Rotaria</taxon>
    </lineage>
</organism>
<reference evidence="2" key="1">
    <citation type="submission" date="2021-02" db="EMBL/GenBank/DDBJ databases">
        <authorList>
            <person name="Nowell W R."/>
        </authorList>
    </citation>
    <scope>NUCLEOTIDE SEQUENCE</scope>
</reference>
<feature type="region of interest" description="Disordered" evidence="1">
    <location>
        <begin position="101"/>
        <end position="145"/>
    </location>
</feature>
<evidence type="ECO:0000313" key="2">
    <source>
        <dbReference type="EMBL" id="CAF5189785.1"/>
    </source>
</evidence>
<protein>
    <submittedName>
        <fullName evidence="2">Uncharacterized protein</fullName>
    </submittedName>
</protein>
<dbReference type="Proteomes" id="UP000676336">
    <property type="component" value="Unassembled WGS sequence"/>
</dbReference>
<dbReference type="AlphaFoldDB" id="A0A8S3I0B8"/>
<gene>
    <name evidence="2" type="ORF">SMN809_LOCUS71857</name>
</gene>